<organism evidence="4">
    <name type="scientific">Nothobranchius kuhntae</name>
    <name type="common">Beira killifish</name>
    <dbReference type="NCBI Taxonomy" id="321403"/>
    <lineage>
        <taxon>Eukaryota</taxon>
        <taxon>Metazoa</taxon>
        <taxon>Chordata</taxon>
        <taxon>Craniata</taxon>
        <taxon>Vertebrata</taxon>
        <taxon>Euteleostomi</taxon>
        <taxon>Actinopterygii</taxon>
        <taxon>Neopterygii</taxon>
        <taxon>Teleostei</taxon>
        <taxon>Neoteleostei</taxon>
        <taxon>Acanthomorphata</taxon>
        <taxon>Ovalentaria</taxon>
        <taxon>Atherinomorphae</taxon>
        <taxon>Cyprinodontiformes</taxon>
        <taxon>Nothobranchiidae</taxon>
        <taxon>Nothobranchius</taxon>
    </lineage>
</organism>
<evidence type="ECO:0000256" key="2">
    <source>
        <dbReference type="ARBA" id="ARBA00023242"/>
    </source>
</evidence>
<reference evidence="4" key="2">
    <citation type="submission" date="2016-06" db="EMBL/GenBank/DDBJ databases">
        <title>The genome of a short-lived fish provides insights into sex chromosome evolution and the genetic control of aging.</title>
        <authorList>
            <person name="Reichwald K."/>
            <person name="Felder M."/>
            <person name="Petzold A."/>
            <person name="Koch P."/>
            <person name="Groth M."/>
            <person name="Platzer M."/>
        </authorList>
    </citation>
    <scope>NUCLEOTIDE SEQUENCE</scope>
    <source>
        <tissue evidence="4">Brain</tissue>
    </source>
</reference>
<dbReference type="GO" id="GO:0005634">
    <property type="term" value="C:nucleus"/>
    <property type="evidence" value="ECO:0007669"/>
    <property type="project" value="UniProtKB-SubCell"/>
</dbReference>
<keyword evidence="2" id="KW-0539">Nucleus</keyword>
<dbReference type="EMBL" id="HAEE01001729">
    <property type="protein sequence ID" value="SBR21749.1"/>
    <property type="molecule type" value="Transcribed_RNA"/>
</dbReference>
<feature type="compositionally biased region" description="Low complexity" evidence="3">
    <location>
        <begin position="863"/>
        <end position="890"/>
    </location>
</feature>
<comment type="subcellular location">
    <subcellularLocation>
        <location evidence="1">Nucleus</location>
    </subcellularLocation>
</comment>
<dbReference type="PANTHER" id="PTHR23348">
    <property type="entry name" value="PERIAXIN/AHNAK"/>
    <property type="match status" value="1"/>
</dbReference>
<dbReference type="GO" id="GO:0043034">
    <property type="term" value="C:costamere"/>
    <property type="evidence" value="ECO:0007669"/>
    <property type="project" value="TreeGrafter"/>
</dbReference>
<sequence length="907" mass="96166">MPKIKMPTFGMKGPKLEGPDVDVNLPKANIDVKAPKVDIKGPDVDIEGPNAKLKGPKFNMPTLSGPKISMPDVDFNLKGPKLKGDMDVSAPKIEGEIKTPDLDIKAPKVDIEGPKGGFEMPSIKMPSLNIKGPKFGSPDVDINLKGPKLEGDMDVNLPKIQGDIKAPSVDIEGPDLDIEGHKGGFKMPKIKMPTFGMKGPKLEGPDVDVNLPKANIDVKAPKVDIKGPDVDIEGPNAKLKGPKFNMPTLSGPKISMPDVDFNLKGPKLKGDMDVSAPKIEGEIKTPDLDIKAPKVDIEGPKGGFEMPSIKMPSLNIKGPKFGSPDVDINLKGPKLEGDMDVNLPKIKGDIKAPSVGIEGPDFGIDGEKGGIEMPKITIPPFGMKGLKSEGSQFDIKGPKIDLNPLKLDADVKTPELHIQVPKVDLGQVDVSLTRFEGGLHGETVSTDTDHNKANITFPKYKGPKFAMKSLEVNESDSKVRTPVLNLGAKDFKTEVSFPDSEASLDVPDIDINVKGKKGKFKLPKVKGKAKKIEADIETPSADINLDTANINVKKTKAKKTLFGKFYFPDVELDIKSPKGKGDGSLSDGFKSSDTNLHVKGGLGTESANICLQGSDDNIPSVKGASEFSANVSRSATGGLQYPEGTMTFPKLKIPKFGIALPEVKTQEDERNVKQELTAITSTNIESPSASCQVGSQNVDIHSPELKQSEGKVKGKLPKLFGKSKTKGGSTGDLCESEIEVSASGKGSKAYKVKSGEMKGGTLELEGDPRVSLSTKGKSASLDLFKKSKHRPPSMSDEGSLAVSSPSGHLEAEGGDISLDLGGGKVKGKKGKLKFGTFGGFGSKSKGSYEVTLGNDNEAETEESASATLSSKKSRLSSSSSSDSGSKAGLRFPKVELSVSPKDNSKKN</sequence>
<gene>
    <name evidence="4" type="primary">AHNAK</name>
</gene>
<dbReference type="AlphaFoldDB" id="A0A1A8JQT7"/>
<feature type="region of interest" description="Disordered" evidence="3">
    <location>
        <begin position="761"/>
        <end position="907"/>
    </location>
</feature>
<name>A0A1A8JQT7_NOTKU</name>
<evidence type="ECO:0000256" key="1">
    <source>
        <dbReference type="ARBA" id="ARBA00004123"/>
    </source>
</evidence>
<dbReference type="PANTHER" id="PTHR23348:SF41">
    <property type="entry name" value="NEUROBLAST DIFFERENTIATION-ASSOCIATED PROTEIN AHNAK"/>
    <property type="match status" value="1"/>
</dbReference>
<accession>A0A1A8JQT7</accession>
<reference evidence="4" key="1">
    <citation type="submission" date="2016-05" db="EMBL/GenBank/DDBJ databases">
        <authorList>
            <person name="Lavstsen T."/>
            <person name="Jespersen J.S."/>
        </authorList>
    </citation>
    <scope>NUCLEOTIDE SEQUENCE</scope>
    <source>
        <tissue evidence="4">Brain</tissue>
    </source>
</reference>
<dbReference type="InterPro" id="IPR052082">
    <property type="entry name" value="Myelin_sheath_structural"/>
</dbReference>
<proteinExistence type="predicted"/>
<evidence type="ECO:0000256" key="3">
    <source>
        <dbReference type="SAM" id="MobiDB-lite"/>
    </source>
</evidence>
<dbReference type="GO" id="GO:0043484">
    <property type="term" value="P:regulation of RNA splicing"/>
    <property type="evidence" value="ECO:0007669"/>
    <property type="project" value="TreeGrafter"/>
</dbReference>
<protein>
    <submittedName>
        <fullName evidence="4">AHNAK nucleoprotein</fullName>
    </submittedName>
</protein>
<evidence type="ECO:0000313" key="4">
    <source>
        <dbReference type="EMBL" id="SBR21749.1"/>
    </source>
</evidence>